<name>A0A2S2E3S7_9ALTE</name>
<dbReference type="Pfam" id="PF09834">
    <property type="entry name" value="DUF2061"/>
    <property type="match status" value="1"/>
</dbReference>
<accession>A0A2S2E3S7</accession>
<dbReference type="EMBL" id="CP029347">
    <property type="protein sequence ID" value="AWL12172.1"/>
    <property type="molecule type" value="Genomic_DNA"/>
</dbReference>
<sequence length="69" mass="7720">MFKTISFALVHFSVAFTITYLLTGSVMAGGLVALIEPTVNTFAFYLHEKCWQHFSHRSVRSSLVTQPSP</sequence>
<dbReference type="KEGG" id="salh:HMF8227_01699"/>
<dbReference type="RefSeq" id="WP_109339770.1">
    <property type="nucleotide sequence ID" value="NZ_CP029347.1"/>
</dbReference>
<evidence type="ECO:0000259" key="1">
    <source>
        <dbReference type="Pfam" id="PF09834"/>
    </source>
</evidence>
<reference evidence="2 3" key="1">
    <citation type="submission" date="2018-05" db="EMBL/GenBank/DDBJ databases">
        <title>Salinimonas sp. HMF8227 Genome sequencing and assembly.</title>
        <authorList>
            <person name="Kang H."/>
            <person name="Kang J."/>
            <person name="Cha I."/>
            <person name="Kim H."/>
            <person name="Joh K."/>
        </authorList>
    </citation>
    <scope>NUCLEOTIDE SEQUENCE [LARGE SCALE GENOMIC DNA]</scope>
    <source>
        <strain evidence="2 3">HMF8227</strain>
    </source>
</reference>
<organism evidence="2 3">
    <name type="scientific">Saliniradius amylolyticus</name>
    <dbReference type="NCBI Taxonomy" id="2183582"/>
    <lineage>
        <taxon>Bacteria</taxon>
        <taxon>Pseudomonadati</taxon>
        <taxon>Pseudomonadota</taxon>
        <taxon>Gammaproteobacteria</taxon>
        <taxon>Alteromonadales</taxon>
        <taxon>Alteromonadaceae</taxon>
        <taxon>Saliniradius</taxon>
    </lineage>
</organism>
<proteinExistence type="predicted"/>
<dbReference type="Proteomes" id="UP000245728">
    <property type="component" value="Chromosome"/>
</dbReference>
<evidence type="ECO:0000313" key="2">
    <source>
        <dbReference type="EMBL" id="AWL12172.1"/>
    </source>
</evidence>
<dbReference type="InterPro" id="IPR018638">
    <property type="entry name" value="DUF2061_membrane"/>
</dbReference>
<feature type="domain" description="DUF2061" evidence="1">
    <location>
        <begin position="1"/>
        <end position="52"/>
    </location>
</feature>
<dbReference type="OrthoDB" id="9133582at2"/>
<protein>
    <recommendedName>
        <fullName evidence="1">DUF2061 domain-containing protein</fullName>
    </recommendedName>
</protein>
<evidence type="ECO:0000313" key="3">
    <source>
        <dbReference type="Proteomes" id="UP000245728"/>
    </source>
</evidence>
<dbReference type="AlphaFoldDB" id="A0A2S2E3S7"/>
<keyword evidence="3" id="KW-1185">Reference proteome</keyword>
<gene>
    <name evidence="2" type="ORF">HMF8227_01699</name>
</gene>